<dbReference type="InterPro" id="IPR012296">
    <property type="entry name" value="Nuclease_put_TT1808"/>
</dbReference>
<protein>
    <submittedName>
        <fullName evidence="2">Uma2 family endonuclease</fullName>
    </submittedName>
</protein>
<dbReference type="CDD" id="cd06260">
    <property type="entry name" value="DUF820-like"/>
    <property type="match status" value="1"/>
</dbReference>
<keyword evidence="2" id="KW-0540">Nuclease</keyword>
<gene>
    <name evidence="2" type="ORF">NDI37_03770</name>
</gene>
<organism evidence="2 3">
    <name type="scientific">Funiculus sociatus GB2-A5</name>
    <dbReference type="NCBI Taxonomy" id="2933946"/>
    <lineage>
        <taxon>Bacteria</taxon>
        <taxon>Bacillati</taxon>
        <taxon>Cyanobacteriota</taxon>
        <taxon>Cyanophyceae</taxon>
        <taxon>Coleofasciculales</taxon>
        <taxon>Coleofasciculaceae</taxon>
        <taxon>Funiculus</taxon>
    </lineage>
</organism>
<feature type="domain" description="Putative restriction endonuclease" evidence="1">
    <location>
        <begin position="12"/>
        <end position="174"/>
    </location>
</feature>
<name>A0ABV0JJG9_9CYAN</name>
<dbReference type="Gene3D" id="3.90.1570.10">
    <property type="entry name" value="tt1808, chain A"/>
    <property type="match status" value="1"/>
</dbReference>
<keyword evidence="2" id="KW-0378">Hydrolase</keyword>
<dbReference type="EMBL" id="JAMPKK010000005">
    <property type="protein sequence ID" value="MEP0863583.1"/>
    <property type="molecule type" value="Genomic_DNA"/>
</dbReference>
<evidence type="ECO:0000313" key="3">
    <source>
        <dbReference type="Proteomes" id="UP001442494"/>
    </source>
</evidence>
<sequence length="186" mass="21061">MSIAIKPKLTLKEFLKLPETKPASEFINGEIIQKPMPQGEHSRVQGKFCTVINQIVESQKIAYAFPELRCTFGGDVIVPDVAVFRWERIPIEPSGRIANRFEIHPDWAIEILSPDQRQTKVFSKLLHCSQHGTELGWLIDPEEATIIVVFPGQRVELFTGANQLPILTGVELELTPEQVFGWLTFI</sequence>
<keyword evidence="2" id="KW-0255">Endonuclease</keyword>
<comment type="caution">
    <text evidence="2">The sequence shown here is derived from an EMBL/GenBank/DDBJ whole genome shotgun (WGS) entry which is preliminary data.</text>
</comment>
<dbReference type="RefSeq" id="WP_190418879.1">
    <property type="nucleotide sequence ID" value="NZ_JAMPKK010000005.1"/>
</dbReference>
<dbReference type="Pfam" id="PF05685">
    <property type="entry name" value="Uma2"/>
    <property type="match status" value="1"/>
</dbReference>
<dbReference type="InterPro" id="IPR011335">
    <property type="entry name" value="Restrct_endonuc-II-like"/>
</dbReference>
<dbReference type="Proteomes" id="UP001442494">
    <property type="component" value="Unassembled WGS sequence"/>
</dbReference>
<dbReference type="GO" id="GO:0004519">
    <property type="term" value="F:endonuclease activity"/>
    <property type="evidence" value="ECO:0007669"/>
    <property type="project" value="UniProtKB-KW"/>
</dbReference>
<dbReference type="InterPro" id="IPR008538">
    <property type="entry name" value="Uma2"/>
</dbReference>
<reference evidence="2 3" key="1">
    <citation type="submission" date="2022-04" db="EMBL/GenBank/DDBJ databases">
        <title>Positive selection, recombination, and allopatry shape intraspecific diversity of widespread and dominant cyanobacteria.</title>
        <authorList>
            <person name="Wei J."/>
            <person name="Shu W."/>
            <person name="Hu C."/>
        </authorList>
    </citation>
    <scope>NUCLEOTIDE SEQUENCE [LARGE SCALE GENOMIC DNA]</scope>
    <source>
        <strain evidence="2 3">GB2-A5</strain>
    </source>
</reference>
<keyword evidence="3" id="KW-1185">Reference proteome</keyword>
<accession>A0ABV0JJG9</accession>
<dbReference type="SUPFAM" id="SSF52980">
    <property type="entry name" value="Restriction endonuclease-like"/>
    <property type="match status" value="1"/>
</dbReference>
<evidence type="ECO:0000259" key="1">
    <source>
        <dbReference type="Pfam" id="PF05685"/>
    </source>
</evidence>
<evidence type="ECO:0000313" key="2">
    <source>
        <dbReference type="EMBL" id="MEP0863583.1"/>
    </source>
</evidence>
<proteinExistence type="predicted"/>
<dbReference type="PANTHER" id="PTHR34107">
    <property type="entry name" value="SLL0198 PROTEIN-RELATED"/>
    <property type="match status" value="1"/>
</dbReference>
<dbReference type="PANTHER" id="PTHR34107:SF5">
    <property type="entry name" value="SLL1355 PROTEIN"/>
    <property type="match status" value="1"/>
</dbReference>